<evidence type="ECO:0000259" key="4">
    <source>
        <dbReference type="PROSITE" id="PS50977"/>
    </source>
</evidence>
<evidence type="ECO:0000313" key="6">
    <source>
        <dbReference type="Proteomes" id="UP000198953"/>
    </source>
</evidence>
<keyword evidence="6" id="KW-1185">Reference proteome</keyword>
<dbReference type="Pfam" id="PF00440">
    <property type="entry name" value="TetR_N"/>
    <property type="match status" value="1"/>
</dbReference>
<dbReference type="Proteomes" id="UP000198953">
    <property type="component" value="Unassembled WGS sequence"/>
</dbReference>
<reference evidence="5 6" key="1">
    <citation type="submission" date="2016-10" db="EMBL/GenBank/DDBJ databases">
        <authorList>
            <person name="de Groot N.N."/>
        </authorList>
    </citation>
    <scope>NUCLEOTIDE SEQUENCE [LARGE SCALE GENOMIC DNA]</scope>
    <source>
        <strain evidence="5 6">DSM 43357</strain>
    </source>
</reference>
<dbReference type="InterPro" id="IPR009057">
    <property type="entry name" value="Homeodomain-like_sf"/>
</dbReference>
<dbReference type="AlphaFoldDB" id="A0A1H8A1H4"/>
<dbReference type="EMBL" id="FOBF01000015">
    <property type="protein sequence ID" value="SEM63688.1"/>
    <property type="molecule type" value="Genomic_DNA"/>
</dbReference>
<keyword evidence="1 2" id="KW-0238">DNA-binding</keyword>
<dbReference type="Gene3D" id="1.10.357.10">
    <property type="entry name" value="Tetracycline Repressor, domain 2"/>
    <property type="match status" value="1"/>
</dbReference>
<dbReference type="GO" id="GO:0003700">
    <property type="term" value="F:DNA-binding transcription factor activity"/>
    <property type="evidence" value="ECO:0007669"/>
    <property type="project" value="TreeGrafter"/>
</dbReference>
<dbReference type="InterPro" id="IPR050109">
    <property type="entry name" value="HTH-type_TetR-like_transc_reg"/>
</dbReference>
<dbReference type="PROSITE" id="PS50977">
    <property type="entry name" value="HTH_TETR_2"/>
    <property type="match status" value="1"/>
</dbReference>
<protein>
    <submittedName>
        <fullName evidence="5">Transcriptional regulator, TetR family</fullName>
    </submittedName>
</protein>
<evidence type="ECO:0000313" key="5">
    <source>
        <dbReference type="EMBL" id="SEM63688.1"/>
    </source>
</evidence>
<dbReference type="InterPro" id="IPR001647">
    <property type="entry name" value="HTH_TetR"/>
</dbReference>
<dbReference type="OrthoDB" id="3193022at2"/>
<feature type="DNA-binding region" description="H-T-H motif" evidence="2">
    <location>
        <begin position="34"/>
        <end position="53"/>
    </location>
</feature>
<feature type="domain" description="HTH tetR-type" evidence="4">
    <location>
        <begin position="11"/>
        <end position="71"/>
    </location>
</feature>
<feature type="region of interest" description="Disordered" evidence="3">
    <location>
        <begin position="138"/>
        <end position="157"/>
    </location>
</feature>
<dbReference type="GO" id="GO:0000976">
    <property type="term" value="F:transcription cis-regulatory region binding"/>
    <property type="evidence" value="ECO:0007669"/>
    <property type="project" value="TreeGrafter"/>
</dbReference>
<dbReference type="RefSeq" id="WP_091103747.1">
    <property type="nucleotide sequence ID" value="NZ_FOBF01000015.1"/>
</dbReference>
<sequence length="217" mass="24381">MSHGEGGLQRARTRRLIRHALIELVEEKGFGDVTVRDIAERALINRATFYRYYQDKYALVEEIFQEVISELPAELGPAGRISVQDRIVGWEQLFDHVDRHHRLYAALLGRRGDPWFVARLRERCVELARDRLRDVHAGTAPHRRAGDGRAGPGDAGRGMPSGELELVLAADLTLGAITWWLEHDRCLPARQMAEAVVRFAARGYFGALGLDVVPPSP</sequence>
<dbReference type="SUPFAM" id="SSF46689">
    <property type="entry name" value="Homeodomain-like"/>
    <property type="match status" value="1"/>
</dbReference>
<proteinExistence type="predicted"/>
<evidence type="ECO:0000256" key="3">
    <source>
        <dbReference type="SAM" id="MobiDB-lite"/>
    </source>
</evidence>
<evidence type="ECO:0000256" key="2">
    <source>
        <dbReference type="PROSITE-ProRule" id="PRU00335"/>
    </source>
</evidence>
<accession>A0A1H8A1H4</accession>
<name>A0A1H8A1H4_9ACTN</name>
<evidence type="ECO:0000256" key="1">
    <source>
        <dbReference type="ARBA" id="ARBA00023125"/>
    </source>
</evidence>
<dbReference type="PANTHER" id="PTHR30055">
    <property type="entry name" value="HTH-TYPE TRANSCRIPTIONAL REGULATOR RUTR"/>
    <property type="match status" value="1"/>
</dbReference>
<dbReference type="PANTHER" id="PTHR30055:SF226">
    <property type="entry name" value="HTH-TYPE TRANSCRIPTIONAL REGULATOR PKSA"/>
    <property type="match status" value="1"/>
</dbReference>
<gene>
    <name evidence="5" type="ORF">SAMN05660976_05695</name>
</gene>
<dbReference type="PRINTS" id="PR00455">
    <property type="entry name" value="HTHTETR"/>
</dbReference>
<organism evidence="5 6">
    <name type="scientific">Nonomuraea pusilla</name>
    <dbReference type="NCBI Taxonomy" id="46177"/>
    <lineage>
        <taxon>Bacteria</taxon>
        <taxon>Bacillati</taxon>
        <taxon>Actinomycetota</taxon>
        <taxon>Actinomycetes</taxon>
        <taxon>Streptosporangiales</taxon>
        <taxon>Streptosporangiaceae</taxon>
        <taxon>Nonomuraea</taxon>
    </lineage>
</organism>